<feature type="domain" description="HTH lysR-type" evidence="5">
    <location>
        <begin position="1"/>
        <end position="58"/>
    </location>
</feature>
<dbReference type="SUPFAM" id="SSF46785">
    <property type="entry name" value="Winged helix' DNA-binding domain"/>
    <property type="match status" value="1"/>
</dbReference>
<dbReference type="Proteomes" id="UP000317010">
    <property type="component" value="Unassembled WGS sequence"/>
</dbReference>
<evidence type="ECO:0000313" key="7">
    <source>
        <dbReference type="Proteomes" id="UP000317010"/>
    </source>
</evidence>
<keyword evidence="7" id="KW-1185">Reference proteome</keyword>
<reference evidence="6 7" key="1">
    <citation type="submission" date="2019-07" db="EMBL/GenBank/DDBJ databases">
        <title>Genomic Encyclopedia of Archaeal and Bacterial Type Strains, Phase II (KMG-II): from individual species to whole genera.</title>
        <authorList>
            <person name="Goeker M."/>
        </authorList>
    </citation>
    <scope>NUCLEOTIDE SEQUENCE [LARGE SCALE GENOMIC DNA]</scope>
    <source>
        <strain evidence="6 7">ATCC BAA-1854</strain>
    </source>
</reference>
<dbReference type="SUPFAM" id="SSF53850">
    <property type="entry name" value="Periplasmic binding protein-like II"/>
    <property type="match status" value="1"/>
</dbReference>
<sequence>MEIRHLSLIKTIAEEKGITKSLGKLFLSQSAVSHQLKDIEERIGAKIFYRTKNQWLLTDEGKILYDTAVVVLAELNTAMEKVNDIRGGHAGSIRISTECYTSYHWLPSFLIKMNVLYPKLEVKIVIEATHKPLEKLLQNELDVGITSDPAEDKSIKYIELFKDEIMAVVHRESELAQKKFLSAEDFADQTLIIHSYPLETVTVYQHFLKGHKVQPKQITAIPLTEVALEMVKSGMGIMTLPGWALKPFVSSPDLRLVRISPRGLSRTHYAAIRHEDAKKKYITDFVDNLHEELTNG</sequence>
<protein>
    <submittedName>
        <fullName evidence="6">LysR family transcriptional regulator for metE and metH</fullName>
    </submittedName>
</protein>
<dbReference type="OrthoDB" id="9803735at2"/>
<keyword evidence="2" id="KW-0805">Transcription regulation</keyword>
<evidence type="ECO:0000256" key="2">
    <source>
        <dbReference type="ARBA" id="ARBA00023015"/>
    </source>
</evidence>
<dbReference type="InterPro" id="IPR036388">
    <property type="entry name" value="WH-like_DNA-bd_sf"/>
</dbReference>
<dbReference type="EMBL" id="VLLI01000002">
    <property type="protein sequence ID" value="TWJ03280.1"/>
    <property type="molecule type" value="Genomic_DNA"/>
</dbReference>
<accession>A0A562UBU9</accession>
<dbReference type="GO" id="GO:0003700">
    <property type="term" value="F:DNA-binding transcription factor activity"/>
    <property type="evidence" value="ECO:0007669"/>
    <property type="project" value="InterPro"/>
</dbReference>
<dbReference type="InterPro" id="IPR036390">
    <property type="entry name" value="WH_DNA-bd_sf"/>
</dbReference>
<dbReference type="GO" id="GO:0000976">
    <property type="term" value="F:transcription cis-regulatory region binding"/>
    <property type="evidence" value="ECO:0007669"/>
    <property type="project" value="TreeGrafter"/>
</dbReference>
<dbReference type="PROSITE" id="PS50931">
    <property type="entry name" value="HTH_LYSR"/>
    <property type="match status" value="1"/>
</dbReference>
<evidence type="ECO:0000256" key="1">
    <source>
        <dbReference type="ARBA" id="ARBA00009437"/>
    </source>
</evidence>
<proteinExistence type="inferred from homology"/>
<dbReference type="InterPro" id="IPR005119">
    <property type="entry name" value="LysR_subst-bd"/>
</dbReference>
<dbReference type="RefSeq" id="WP_144909861.1">
    <property type="nucleotide sequence ID" value="NZ_VLLI01000002.1"/>
</dbReference>
<gene>
    <name evidence="6" type="ORF">JN11_00817</name>
</gene>
<comment type="similarity">
    <text evidence="1">Belongs to the LysR transcriptional regulatory family.</text>
</comment>
<name>A0A562UBU9_9SPHI</name>
<dbReference type="Pfam" id="PF00126">
    <property type="entry name" value="HTH_1"/>
    <property type="match status" value="1"/>
</dbReference>
<dbReference type="InterPro" id="IPR000847">
    <property type="entry name" value="LysR_HTH_N"/>
</dbReference>
<dbReference type="AlphaFoldDB" id="A0A562UBU9"/>
<dbReference type="Gene3D" id="3.40.190.290">
    <property type="match status" value="1"/>
</dbReference>
<keyword evidence="3" id="KW-0238">DNA-binding</keyword>
<keyword evidence="4" id="KW-0804">Transcription</keyword>
<evidence type="ECO:0000259" key="5">
    <source>
        <dbReference type="PROSITE" id="PS50931"/>
    </source>
</evidence>
<dbReference type="PANTHER" id="PTHR30126:SF25">
    <property type="entry name" value="HTH-TYPE TRANSCRIPTIONAL REGULATOR METR"/>
    <property type="match status" value="1"/>
</dbReference>
<dbReference type="Pfam" id="PF03466">
    <property type="entry name" value="LysR_substrate"/>
    <property type="match status" value="1"/>
</dbReference>
<comment type="caution">
    <text evidence="6">The sequence shown here is derived from an EMBL/GenBank/DDBJ whole genome shotgun (WGS) entry which is preliminary data.</text>
</comment>
<evidence type="ECO:0000256" key="4">
    <source>
        <dbReference type="ARBA" id="ARBA00023163"/>
    </source>
</evidence>
<dbReference type="PANTHER" id="PTHR30126">
    <property type="entry name" value="HTH-TYPE TRANSCRIPTIONAL REGULATOR"/>
    <property type="match status" value="1"/>
</dbReference>
<evidence type="ECO:0000256" key="3">
    <source>
        <dbReference type="ARBA" id="ARBA00023125"/>
    </source>
</evidence>
<evidence type="ECO:0000313" key="6">
    <source>
        <dbReference type="EMBL" id="TWJ03280.1"/>
    </source>
</evidence>
<organism evidence="6 7">
    <name type="scientific">Mucilaginibacter frigoritolerans</name>
    <dbReference type="NCBI Taxonomy" id="652788"/>
    <lineage>
        <taxon>Bacteria</taxon>
        <taxon>Pseudomonadati</taxon>
        <taxon>Bacteroidota</taxon>
        <taxon>Sphingobacteriia</taxon>
        <taxon>Sphingobacteriales</taxon>
        <taxon>Sphingobacteriaceae</taxon>
        <taxon>Mucilaginibacter</taxon>
    </lineage>
</organism>
<dbReference type="Gene3D" id="1.10.10.10">
    <property type="entry name" value="Winged helix-like DNA-binding domain superfamily/Winged helix DNA-binding domain"/>
    <property type="match status" value="1"/>
</dbReference>